<feature type="signal peptide" evidence="2">
    <location>
        <begin position="1"/>
        <end position="23"/>
    </location>
</feature>
<name>A0A2H3E6P9_ARMGA</name>
<dbReference type="InParanoid" id="A0A2H3E6P9"/>
<dbReference type="Gene3D" id="2.40.70.10">
    <property type="entry name" value="Acid Proteases"/>
    <property type="match status" value="2"/>
</dbReference>
<sequence>MPFFTMSLISTLWLLLGLGRAFGQERVHGPTTFNVPISVTESGYRTVAISLGTPPREFNLWLDTGSDPTWVLSQSCIESCSISDANRTAYLPTESTTHNDTGDTLFVDYLGGAVAGTVFIDALSIANTSTGVSTRVLLAAFSTWAWLDADGMLGLAFPRIEEPVHASLLESLFHPEILEAHKFAIYAGQDLTPNNGVIQFGGHSTEYNSTDVTYFNIQRYVNDNNAVIYWTTYIDRVDFILNTNGSTHSNTISVEDFAVWDTGSSHITVPETYIEDIYSSIGMNYTFIKAGGRPLCEDLRKLDFNMTLVLPEGTIAVHPADLIIPGYTEDQYCWPMFEPSSSGRWIIGMGLIRNFYTVWDLGGWDIRSDELQQRLGFAELKAEYHP</sequence>
<dbReference type="Proteomes" id="UP000217790">
    <property type="component" value="Unassembled WGS sequence"/>
</dbReference>
<keyword evidence="4" id="KW-0645">Protease</keyword>
<feature type="chain" id="PRO_5013588025" evidence="2">
    <location>
        <begin position="24"/>
        <end position="386"/>
    </location>
</feature>
<dbReference type="InterPro" id="IPR021109">
    <property type="entry name" value="Peptidase_aspartic_dom_sf"/>
</dbReference>
<reference evidence="5" key="1">
    <citation type="journal article" date="2017" name="Nat. Ecol. Evol.">
        <title>Genome expansion and lineage-specific genetic innovations in the forest pathogenic fungi Armillaria.</title>
        <authorList>
            <person name="Sipos G."/>
            <person name="Prasanna A.N."/>
            <person name="Walter M.C."/>
            <person name="O'Connor E."/>
            <person name="Balint B."/>
            <person name="Krizsan K."/>
            <person name="Kiss B."/>
            <person name="Hess J."/>
            <person name="Varga T."/>
            <person name="Slot J."/>
            <person name="Riley R."/>
            <person name="Boka B."/>
            <person name="Rigling D."/>
            <person name="Barry K."/>
            <person name="Lee J."/>
            <person name="Mihaltcheva S."/>
            <person name="LaButti K."/>
            <person name="Lipzen A."/>
            <person name="Waldron R."/>
            <person name="Moloney N.M."/>
            <person name="Sperisen C."/>
            <person name="Kredics L."/>
            <person name="Vagvoelgyi C."/>
            <person name="Patrignani A."/>
            <person name="Fitzpatrick D."/>
            <person name="Nagy I."/>
            <person name="Doyle S."/>
            <person name="Anderson J.B."/>
            <person name="Grigoriev I.V."/>
            <person name="Gueldener U."/>
            <person name="Muensterkoetter M."/>
            <person name="Nagy L.G."/>
        </authorList>
    </citation>
    <scope>NUCLEOTIDE SEQUENCE [LARGE SCALE GENOMIC DNA]</scope>
    <source>
        <strain evidence="5">Ar21-2</strain>
    </source>
</reference>
<organism evidence="4 5">
    <name type="scientific">Armillaria gallica</name>
    <name type="common">Bulbous honey fungus</name>
    <name type="synonym">Armillaria bulbosa</name>
    <dbReference type="NCBI Taxonomy" id="47427"/>
    <lineage>
        <taxon>Eukaryota</taxon>
        <taxon>Fungi</taxon>
        <taxon>Dikarya</taxon>
        <taxon>Basidiomycota</taxon>
        <taxon>Agaricomycotina</taxon>
        <taxon>Agaricomycetes</taxon>
        <taxon>Agaricomycetidae</taxon>
        <taxon>Agaricales</taxon>
        <taxon>Marasmiineae</taxon>
        <taxon>Physalacriaceae</taxon>
        <taxon>Armillaria</taxon>
    </lineage>
</organism>
<evidence type="ECO:0000313" key="5">
    <source>
        <dbReference type="Proteomes" id="UP000217790"/>
    </source>
</evidence>
<dbReference type="CDD" id="cd05471">
    <property type="entry name" value="pepsin_like"/>
    <property type="match status" value="1"/>
</dbReference>
<dbReference type="GO" id="GO:0004190">
    <property type="term" value="F:aspartic-type endopeptidase activity"/>
    <property type="evidence" value="ECO:0007669"/>
    <property type="project" value="InterPro"/>
</dbReference>
<dbReference type="GO" id="GO:0006508">
    <property type="term" value="P:proteolysis"/>
    <property type="evidence" value="ECO:0007669"/>
    <property type="project" value="UniProtKB-KW"/>
</dbReference>
<dbReference type="SUPFAM" id="SSF50630">
    <property type="entry name" value="Acid proteases"/>
    <property type="match status" value="1"/>
</dbReference>
<dbReference type="InterPro" id="IPR034164">
    <property type="entry name" value="Pepsin-like_dom"/>
</dbReference>
<keyword evidence="5" id="KW-1185">Reference proteome</keyword>
<evidence type="ECO:0000313" key="4">
    <source>
        <dbReference type="EMBL" id="PBK98828.1"/>
    </source>
</evidence>
<dbReference type="EMBL" id="KZ293648">
    <property type="protein sequence ID" value="PBK98828.1"/>
    <property type="molecule type" value="Genomic_DNA"/>
</dbReference>
<dbReference type="STRING" id="47427.A0A2H3E6P9"/>
<gene>
    <name evidence="4" type="ORF">ARMGADRAFT_1009192</name>
</gene>
<dbReference type="InterPro" id="IPR033121">
    <property type="entry name" value="PEPTIDASE_A1"/>
</dbReference>
<dbReference type="PROSITE" id="PS51767">
    <property type="entry name" value="PEPTIDASE_A1"/>
    <property type="match status" value="1"/>
</dbReference>
<dbReference type="PANTHER" id="PTHR47966">
    <property type="entry name" value="BETA-SITE APP-CLEAVING ENZYME, ISOFORM A-RELATED"/>
    <property type="match status" value="1"/>
</dbReference>
<evidence type="ECO:0000259" key="3">
    <source>
        <dbReference type="PROSITE" id="PS51767"/>
    </source>
</evidence>
<evidence type="ECO:0000256" key="2">
    <source>
        <dbReference type="SAM" id="SignalP"/>
    </source>
</evidence>
<protein>
    <submittedName>
        <fullName evidence="4">Acid protease</fullName>
    </submittedName>
</protein>
<keyword evidence="2" id="KW-0732">Signal</keyword>
<dbReference type="PRINTS" id="PR00792">
    <property type="entry name" value="PEPSIN"/>
</dbReference>
<dbReference type="InterPro" id="IPR001461">
    <property type="entry name" value="Aspartic_peptidase_A1"/>
</dbReference>
<dbReference type="Pfam" id="PF00026">
    <property type="entry name" value="Asp"/>
    <property type="match status" value="1"/>
</dbReference>
<dbReference type="AlphaFoldDB" id="A0A2H3E6P9"/>
<evidence type="ECO:0000256" key="1">
    <source>
        <dbReference type="ARBA" id="ARBA00007447"/>
    </source>
</evidence>
<feature type="domain" description="Peptidase A1" evidence="3">
    <location>
        <begin position="45"/>
        <end position="378"/>
    </location>
</feature>
<comment type="similarity">
    <text evidence="1">Belongs to the peptidase A1 family.</text>
</comment>
<dbReference type="OMA" id="PRFGIYY"/>
<accession>A0A2H3E6P9</accession>
<proteinExistence type="inferred from homology"/>
<dbReference type="PANTHER" id="PTHR47966:SF51">
    <property type="entry name" value="BETA-SITE APP-CLEAVING ENZYME, ISOFORM A-RELATED"/>
    <property type="match status" value="1"/>
</dbReference>
<keyword evidence="4" id="KW-0378">Hydrolase</keyword>
<dbReference type="OrthoDB" id="771136at2759"/>